<dbReference type="HOGENOM" id="CLU_1706037_0_0_1"/>
<sequence length="154" mass="17820">MTITIIPARINLAHVWSAVICLPKLRKHRGAFLRVAKKLNPIDRTTQCYNSQQEDPTRLKLFRLNKKMLLVNVSGLAGNLHNARLASSVTQRSQINCTHAADDFLKQKTKDSDRSKLGDWPKRRRRLRSDKEPNLSRHNVRLVDRQQGLTRYKS</sequence>
<dbReference type="InParanoid" id="E9HRV3"/>
<evidence type="ECO:0000313" key="3">
    <source>
        <dbReference type="Proteomes" id="UP000000305"/>
    </source>
</evidence>
<organism evidence="2 3">
    <name type="scientific">Daphnia pulex</name>
    <name type="common">Water flea</name>
    <dbReference type="NCBI Taxonomy" id="6669"/>
    <lineage>
        <taxon>Eukaryota</taxon>
        <taxon>Metazoa</taxon>
        <taxon>Ecdysozoa</taxon>
        <taxon>Arthropoda</taxon>
        <taxon>Crustacea</taxon>
        <taxon>Branchiopoda</taxon>
        <taxon>Diplostraca</taxon>
        <taxon>Cladocera</taxon>
        <taxon>Anomopoda</taxon>
        <taxon>Daphniidae</taxon>
        <taxon>Daphnia</taxon>
    </lineage>
</organism>
<proteinExistence type="predicted"/>
<evidence type="ECO:0000256" key="1">
    <source>
        <dbReference type="SAM" id="MobiDB-lite"/>
    </source>
</evidence>
<keyword evidence="3" id="KW-1185">Reference proteome</keyword>
<reference evidence="2 3" key="1">
    <citation type="journal article" date="2011" name="Science">
        <title>The ecoresponsive genome of Daphnia pulex.</title>
        <authorList>
            <person name="Colbourne J.K."/>
            <person name="Pfrender M.E."/>
            <person name="Gilbert D."/>
            <person name="Thomas W.K."/>
            <person name="Tucker A."/>
            <person name="Oakley T.H."/>
            <person name="Tokishita S."/>
            <person name="Aerts A."/>
            <person name="Arnold G.J."/>
            <person name="Basu M.K."/>
            <person name="Bauer D.J."/>
            <person name="Caceres C.E."/>
            <person name="Carmel L."/>
            <person name="Casola C."/>
            <person name="Choi J.H."/>
            <person name="Detter J.C."/>
            <person name="Dong Q."/>
            <person name="Dusheyko S."/>
            <person name="Eads B.D."/>
            <person name="Frohlich T."/>
            <person name="Geiler-Samerotte K.A."/>
            <person name="Gerlach D."/>
            <person name="Hatcher P."/>
            <person name="Jogdeo S."/>
            <person name="Krijgsveld J."/>
            <person name="Kriventseva E.V."/>
            <person name="Kultz D."/>
            <person name="Laforsch C."/>
            <person name="Lindquist E."/>
            <person name="Lopez J."/>
            <person name="Manak J.R."/>
            <person name="Muller J."/>
            <person name="Pangilinan J."/>
            <person name="Patwardhan R.P."/>
            <person name="Pitluck S."/>
            <person name="Pritham E.J."/>
            <person name="Rechtsteiner A."/>
            <person name="Rho M."/>
            <person name="Rogozin I.B."/>
            <person name="Sakarya O."/>
            <person name="Salamov A."/>
            <person name="Schaack S."/>
            <person name="Shapiro H."/>
            <person name="Shiga Y."/>
            <person name="Skalitzky C."/>
            <person name="Smith Z."/>
            <person name="Souvorov A."/>
            <person name="Sung W."/>
            <person name="Tang Z."/>
            <person name="Tsuchiya D."/>
            <person name="Tu H."/>
            <person name="Vos H."/>
            <person name="Wang M."/>
            <person name="Wolf Y.I."/>
            <person name="Yamagata H."/>
            <person name="Yamada T."/>
            <person name="Ye Y."/>
            <person name="Shaw J.R."/>
            <person name="Andrews J."/>
            <person name="Crease T.J."/>
            <person name="Tang H."/>
            <person name="Lucas S.M."/>
            <person name="Robertson H.M."/>
            <person name="Bork P."/>
            <person name="Koonin E.V."/>
            <person name="Zdobnov E.M."/>
            <person name="Grigoriev I.V."/>
            <person name="Lynch M."/>
            <person name="Boore J.L."/>
        </authorList>
    </citation>
    <scope>NUCLEOTIDE SEQUENCE [LARGE SCALE GENOMIC DNA]</scope>
</reference>
<protein>
    <submittedName>
        <fullName evidence="2">Uncharacterized protein</fullName>
    </submittedName>
</protein>
<evidence type="ECO:0000313" key="2">
    <source>
        <dbReference type="EMBL" id="EFX65511.1"/>
    </source>
</evidence>
<dbReference type="AlphaFoldDB" id="E9HRV3"/>
<feature type="region of interest" description="Disordered" evidence="1">
    <location>
        <begin position="108"/>
        <end position="137"/>
    </location>
</feature>
<name>E9HRV3_DAPPU</name>
<feature type="compositionally biased region" description="Basic and acidic residues" evidence="1">
    <location>
        <begin position="108"/>
        <end position="121"/>
    </location>
</feature>
<dbReference type="Proteomes" id="UP000000305">
    <property type="component" value="Unassembled WGS sequence"/>
</dbReference>
<gene>
    <name evidence="2" type="ORF">DAPPUDRAFT_117198</name>
</gene>
<dbReference type="EMBL" id="GL732741">
    <property type="protein sequence ID" value="EFX65511.1"/>
    <property type="molecule type" value="Genomic_DNA"/>
</dbReference>
<dbReference type="KEGG" id="dpx:DAPPUDRAFT_117198"/>
<accession>E9HRV3</accession>